<dbReference type="GO" id="GO:0005811">
    <property type="term" value="C:lipid droplet"/>
    <property type="evidence" value="ECO:0007669"/>
    <property type="project" value="EnsemblMetazoa"/>
</dbReference>
<dbReference type="AlphaFoldDB" id="B4N1V5"/>
<dbReference type="GO" id="GO:0010883">
    <property type="term" value="P:regulation of lipid storage"/>
    <property type="evidence" value="ECO:0007669"/>
    <property type="project" value="EnsemblMetazoa"/>
</dbReference>
<evidence type="ECO:0000313" key="3">
    <source>
        <dbReference type="Proteomes" id="UP000007798"/>
    </source>
</evidence>
<keyword evidence="1" id="KW-0472">Membrane</keyword>
<dbReference type="Proteomes" id="UP000007798">
    <property type="component" value="Unassembled WGS sequence"/>
</dbReference>
<evidence type="ECO:0000313" key="2">
    <source>
        <dbReference type="EMBL" id="EDW78344.2"/>
    </source>
</evidence>
<proteinExistence type="predicted"/>
<accession>B4N1V5</accession>
<dbReference type="FunCoup" id="B4N1V5">
    <property type="interactions" value="11"/>
</dbReference>
<feature type="transmembrane region" description="Helical" evidence="1">
    <location>
        <begin position="42"/>
        <end position="75"/>
    </location>
</feature>
<dbReference type="OrthoDB" id="8019798at2759"/>
<dbReference type="Pfam" id="PF16015">
    <property type="entry name" value="Promethin"/>
    <property type="match status" value="1"/>
</dbReference>
<keyword evidence="1" id="KW-1133">Transmembrane helix</keyword>
<keyword evidence="1" id="KW-0812">Transmembrane</keyword>
<dbReference type="KEGG" id="dwi:6644653"/>
<dbReference type="eggNOG" id="ENOG502SE0X">
    <property type="taxonomic scope" value="Eukaryota"/>
</dbReference>
<gene>
    <name evidence="2" type="primary">Dwil\GK16375</name>
    <name evidence="2" type="ORF">Dwil_GK16375</name>
</gene>
<feature type="transmembrane region" description="Helical" evidence="1">
    <location>
        <begin position="81"/>
        <end position="114"/>
    </location>
</feature>
<dbReference type="STRING" id="7260.B4N1V5"/>
<evidence type="ECO:0000256" key="1">
    <source>
        <dbReference type="SAM" id="Phobius"/>
    </source>
</evidence>
<sequence>MQNFNRFWQQIRRLASFVMSELGGYQLFESIALWCARNPHLAIFLLAASMVCLLPFLIIFGFGIATMVMAFTGLLMLEGTILTIISVMFVACIGGLAILVPLIGIVTLAAYFGLAKIYTLYGADIERNKNVLMRIIDEPPKSCKTNQQNSLRIIDNQETYPVA</sequence>
<organism evidence="2 3">
    <name type="scientific">Drosophila willistoni</name>
    <name type="common">Fruit fly</name>
    <dbReference type="NCBI Taxonomy" id="7260"/>
    <lineage>
        <taxon>Eukaryota</taxon>
        <taxon>Metazoa</taxon>
        <taxon>Ecdysozoa</taxon>
        <taxon>Arthropoda</taxon>
        <taxon>Hexapoda</taxon>
        <taxon>Insecta</taxon>
        <taxon>Pterygota</taxon>
        <taxon>Neoptera</taxon>
        <taxon>Endopterygota</taxon>
        <taxon>Diptera</taxon>
        <taxon>Brachycera</taxon>
        <taxon>Muscomorpha</taxon>
        <taxon>Ephydroidea</taxon>
        <taxon>Drosophilidae</taxon>
        <taxon>Drosophila</taxon>
        <taxon>Sophophora</taxon>
    </lineage>
</organism>
<keyword evidence="3" id="KW-1185">Reference proteome</keyword>
<dbReference type="GO" id="GO:0140042">
    <property type="term" value="P:lipid droplet formation"/>
    <property type="evidence" value="ECO:0007669"/>
    <property type="project" value="EnsemblMetazoa"/>
</dbReference>
<reference evidence="2 3" key="1">
    <citation type="journal article" date="2007" name="Nature">
        <title>Evolution of genes and genomes on the Drosophila phylogeny.</title>
        <authorList>
            <consortium name="Drosophila 12 Genomes Consortium"/>
            <person name="Clark A.G."/>
            <person name="Eisen M.B."/>
            <person name="Smith D.R."/>
            <person name="Bergman C.M."/>
            <person name="Oliver B."/>
            <person name="Markow T.A."/>
            <person name="Kaufman T.C."/>
            <person name="Kellis M."/>
            <person name="Gelbart W."/>
            <person name="Iyer V.N."/>
            <person name="Pollard D.A."/>
            <person name="Sackton T.B."/>
            <person name="Larracuente A.M."/>
            <person name="Singh N.D."/>
            <person name="Abad J.P."/>
            <person name="Abt D.N."/>
            <person name="Adryan B."/>
            <person name="Aguade M."/>
            <person name="Akashi H."/>
            <person name="Anderson W.W."/>
            <person name="Aquadro C.F."/>
            <person name="Ardell D.H."/>
            <person name="Arguello R."/>
            <person name="Artieri C.G."/>
            <person name="Barbash D.A."/>
            <person name="Barker D."/>
            <person name="Barsanti P."/>
            <person name="Batterham P."/>
            <person name="Batzoglou S."/>
            <person name="Begun D."/>
            <person name="Bhutkar A."/>
            <person name="Blanco E."/>
            <person name="Bosak S.A."/>
            <person name="Bradley R.K."/>
            <person name="Brand A.D."/>
            <person name="Brent M.R."/>
            <person name="Brooks A.N."/>
            <person name="Brown R.H."/>
            <person name="Butlin R.K."/>
            <person name="Caggese C."/>
            <person name="Calvi B.R."/>
            <person name="Bernardo de Carvalho A."/>
            <person name="Caspi A."/>
            <person name="Castrezana S."/>
            <person name="Celniker S.E."/>
            <person name="Chang J.L."/>
            <person name="Chapple C."/>
            <person name="Chatterji S."/>
            <person name="Chinwalla A."/>
            <person name="Civetta A."/>
            <person name="Clifton S.W."/>
            <person name="Comeron J.M."/>
            <person name="Costello J.C."/>
            <person name="Coyne J.A."/>
            <person name="Daub J."/>
            <person name="David R.G."/>
            <person name="Delcher A.L."/>
            <person name="Delehaunty K."/>
            <person name="Do C.B."/>
            <person name="Ebling H."/>
            <person name="Edwards K."/>
            <person name="Eickbush T."/>
            <person name="Evans J.D."/>
            <person name="Filipski A."/>
            <person name="Findeiss S."/>
            <person name="Freyhult E."/>
            <person name="Fulton L."/>
            <person name="Fulton R."/>
            <person name="Garcia A.C."/>
            <person name="Gardiner A."/>
            <person name="Garfield D.A."/>
            <person name="Garvin B.E."/>
            <person name="Gibson G."/>
            <person name="Gilbert D."/>
            <person name="Gnerre S."/>
            <person name="Godfrey J."/>
            <person name="Good R."/>
            <person name="Gotea V."/>
            <person name="Gravely B."/>
            <person name="Greenberg A.J."/>
            <person name="Griffiths-Jones S."/>
            <person name="Gross S."/>
            <person name="Guigo R."/>
            <person name="Gustafson E.A."/>
            <person name="Haerty W."/>
            <person name="Hahn M.W."/>
            <person name="Halligan D.L."/>
            <person name="Halpern A.L."/>
            <person name="Halter G.M."/>
            <person name="Han M.V."/>
            <person name="Heger A."/>
            <person name="Hillier L."/>
            <person name="Hinrichs A.S."/>
            <person name="Holmes I."/>
            <person name="Hoskins R.A."/>
            <person name="Hubisz M.J."/>
            <person name="Hultmark D."/>
            <person name="Huntley M.A."/>
            <person name="Jaffe D.B."/>
            <person name="Jagadeeshan S."/>
            <person name="Jeck W.R."/>
            <person name="Johnson J."/>
            <person name="Jones C.D."/>
            <person name="Jordan W.C."/>
            <person name="Karpen G.H."/>
            <person name="Kataoka E."/>
            <person name="Keightley P.D."/>
            <person name="Kheradpour P."/>
            <person name="Kirkness E.F."/>
            <person name="Koerich L.B."/>
            <person name="Kristiansen K."/>
            <person name="Kudrna D."/>
            <person name="Kulathinal R.J."/>
            <person name="Kumar S."/>
            <person name="Kwok R."/>
            <person name="Lander E."/>
            <person name="Langley C.H."/>
            <person name="Lapoint R."/>
            <person name="Lazzaro B.P."/>
            <person name="Lee S.J."/>
            <person name="Levesque L."/>
            <person name="Li R."/>
            <person name="Lin C.F."/>
            <person name="Lin M.F."/>
            <person name="Lindblad-Toh K."/>
            <person name="Llopart A."/>
            <person name="Long M."/>
            <person name="Low L."/>
            <person name="Lozovsky E."/>
            <person name="Lu J."/>
            <person name="Luo M."/>
            <person name="Machado C.A."/>
            <person name="Makalowski W."/>
            <person name="Marzo M."/>
            <person name="Matsuda M."/>
            <person name="Matzkin L."/>
            <person name="McAllister B."/>
            <person name="McBride C.S."/>
            <person name="McKernan B."/>
            <person name="McKernan K."/>
            <person name="Mendez-Lago M."/>
            <person name="Minx P."/>
            <person name="Mollenhauer M.U."/>
            <person name="Montooth K."/>
            <person name="Mount S.M."/>
            <person name="Mu X."/>
            <person name="Myers E."/>
            <person name="Negre B."/>
            <person name="Newfeld S."/>
            <person name="Nielsen R."/>
            <person name="Noor M.A."/>
            <person name="O'Grady P."/>
            <person name="Pachter L."/>
            <person name="Papaceit M."/>
            <person name="Parisi M.J."/>
            <person name="Parisi M."/>
            <person name="Parts L."/>
            <person name="Pedersen J.S."/>
            <person name="Pesole G."/>
            <person name="Phillippy A.M."/>
            <person name="Ponting C.P."/>
            <person name="Pop M."/>
            <person name="Porcelli D."/>
            <person name="Powell J.R."/>
            <person name="Prohaska S."/>
            <person name="Pruitt K."/>
            <person name="Puig M."/>
            <person name="Quesneville H."/>
            <person name="Ram K.R."/>
            <person name="Rand D."/>
            <person name="Rasmussen M.D."/>
            <person name="Reed L.K."/>
            <person name="Reenan R."/>
            <person name="Reily A."/>
            <person name="Remington K.A."/>
            <person name="Rieger T.T."/>
            <person name="Ritchie M.G."/>
            <person name="Robin C."/>
            <person name="Rogers Y.H."/>
            <person name="Rohde C."/>
            <person name="Rozas J."/>
            <person name="Rubenfield M.J."/>
            <person name="Ruiz A."/>
            <person name="Russo S."/>
            <person name="Salzberg S.L."/>
            <person name="Sanchez-Gracia A."/>
            <person name="Saranga D.J."/>
            <person name="Sato H."/>
            <person name="Schaeffer S.W."/>
            <person name="Schatz M.C."/>
            <person name="Schlenke T."/>
            <person name="Schwartz R."/>
            <person name="Segarra C."/>
            <person name="Singh R.S."/>
            <person name="Sirot L."/>
            <person name="Sirota M."/>
            <person name="Sisneros N.B."/>
            <person name="Smith C.D."/>
            <person name="Smith T.F."/>
            <person name="Spieth J."/>
            <person name="Stage D.E."/>
            <person name="Stark A."/>
            <person name="Stephan W."/>
            <person name="Strausberg R.L."/>
            <person name="Strempel S."/>
            <person name="Sturgill D."/>
            <person name="Sutton G."/>
            <person name="Sutton G.G."/>
            <person name="Tao W."/>
            <person name="Teichmann S."/>
            <person name="Tobari Y.N."/>
            <person name="Tomimura Y."/>
            <person name="Tsolas J.M."/>
            <person name="Valente V.L."/>
            <person name="Venter E."/>
            <person name="Venter J.C."/>
            <person name="Vicario S."/>
            <person name="Vieira F.G."/>
            <person name="Vilella A.J."/>
            <person name="Villasante A."/>
            <person name="Walenz B."/>
            <person name="Wang J."/>
            <person name="Wasserman M."/>
            <person name="Watts T."/>
            <person name="Wilson D."/>
            <person name="Wilson R.K."/>
            <person name="Wing R.A."/>
            <person name="Wolfner M.F."/>
            <person name="Wong A."/>
            <person name="Wong G.K."/>
            <person name="Wu C.I."/>
            <person name="Wu G."/>
            <person name="Yamamoto D."/>
            <person name="Yang H.P."/>
            <person name="Yang S.P."/>
            <person name="Yorke J.A."/>
            <person name="Yoshida K."/>
            <person name="Zdobnov E."/>
            <person name="Zhang P."/>
            <person name="Zhang Y."/>
            <person name="Zimin A.V."/>
            <person name="Baldwin J."/>
            <person name="Abdouelleil A."/>
            <person name="Abdulkadir J."/>
            <person name="Abebe A."/>
            <person name="Abera B."/>
            <person name="Abreu J."/>
            <person name="Acer S.C."/>
            <person name="Aftuck L."/>
            <person name="Alexander A."/>
            <person name="An P."/>
            <person name="Anderson E."/>
            <person name="Anderson S."/>
            <person name="Arachi H."/>
            <person name="Azer M."/>
            <person name="Bachantsang P."/>
            <person name="Barry A."/>
            <person name="Bayul T."/>
            <person name="Berlin A."/>
            <person name="Bessette D."/>
            <person name="Bloom T."/>
            <person name="Blye J."/>
            <person name="Boguslavskiy L."/>
            <person name="Bonnet C."/>
            <person name="Boukhgalter B."/>
            <person name="Bourzgui I."/>
            <person name="Brown A."/>
            <person name="Cahill P."/>
            <person name="Channer S."/>
            <person name="Cheshatsang Y."/>
            <person name="Chuda L."/>
            <person name="Citroen M."/>
            <person name="Collymore A."/>
            <person name="Cooke P."/>
            <person name="Costello M."/>
            <person name="D'Aco K."/>
            <person name="Daza R."/>
            <person name="De Haan G."/>
            <person name="DeGray S."/>
            <person name="DeMaso C."/>
            <person name="Dhargay N."/>
            <person name="Dooley K."/>
            <person name="Dooley E."/>
            <person name="Doricent M."/>
            <person name="Dorje P."/>
            <person name="Dorjee K."/>
            <person name="Dupes A."/>
            <person name="Elong R."/>
            <person name="Falk J."/>
            <person name="Farina A."/>
            <person name="Faro S."/>
            <person name="Ferguson D."/>
            <person name="Fisher S."/>
            <person name="Foley C.D."/>
            <person name="Franke A."/>
            <person name="Friedrich D."/>
            <person name="Gadbois L."/>
            <person name="Gearin G."/>
            <person name="Gearin C.R."/>
            <person name="Giannoukos G."/>
            <person name="Goode T."/>
            <person name="Graham J."/>
            <person name="Grandbois E."/>
            <person name="Grewal S."/>
            <person name="Gyaltsen K."/>
            <person name="Hafez N."/>
            <person name="Hagos B."/>
            <person name="Hall J."/>
            <person name="Henson C."/>
            <person name="Hollinger A."/>
            <person name="Honan T."/>
            <person name="Huard M.D."/>
            <person name="Hughes L."/>
            <person name="Hurhula B."/>
            <person name="Husby M.E."/>
            <person name="Kamat A."/>
            <person name="Kanga B."/>
            <person name="Kashin S."/>
            <person name="Khazanovich D."/>
            <person name="Kisner P."/>
            <person name="Lance K."/>
            <person name="Lara M."/>
            <person name="Lee W."/>
            <person name="Lennon N."/>
            <person name="Letendre F."/>
            <person name="LeVine R."/>
            <person name="Lipovsky A."/>
            <person name="Liu X."/>
            <person name="Liu J."/>
            <person name="Liu S."/>
            <person name="Lokyitsang T."/>
            <person name="Lokyitsang Y."/>
            <person name="Lubonja R."/>
            <person name="Lui A."/>
            <person name="MacDonald P."/>
            <person name="Magnisalis V."/>
            <person name="Maru K."/>
            <person name="Matthews C."/>
            <person name="McCusker W."/>
            <person name="McDonough S."/>
            <person name="Mehta T."/>
            <person name="Meldrim J."/>
            <person name="Meneus L."/>
            <person name="Mihai O."/>
            <person name="Mihalev A."/>
            <person name="Mihova T."/>
            <person name="Mittelman R."/>
            <person name="Mlenga V."/>
            <person name="Montmayeur A."/>
            <person name="Mulrain L."/>
            <person name="Navidi A."/>
            <person name="Naylor J."/>
            <person name="Negash T."/>
            <person name="Nguyen T."/>
            <person name="Nguyen N."/>
            <person name="Nicol R."/>
            <person name="Norbu C."/>
            <person name="Norbu N."/>
            <person name="Novod N."/>
            <person name="O'Neill B."/>
            <person name="Osman S."/>
            <person name="Markiewicz E."/>
            <person name="Oyono O.L."/>
            <person name="Patti C."/>
            <person name="Phunkhang P."/>
            <person name="Pierre F."/>
            <person name="Priest M."/>
            <person name="Raghuraman S."/>
            <person name="Rege F."/>
            <person name="Reyes R."/>
            <person name="Rise C."/>
            <person name="Rogov P."/>
            <person name="Ross K."/>
            <person name="Ryan E."/>
            <person name="Settipalli S."/>
            <person name="Shea T."/>
            <person name="Sherpa N."/>
            <person name="Shi L."/>
            <person name="Shih D."/>
            <person name="Sparrow T."/>
            <person name="Spaulding J."/>
            <person name="Stalker J."/>
            <person name="Stange-Thomann N."/>
            <person name="Stavropoulos S."/>
            <person name="Stone C."/>
            <person name="Strader C."/>
            <person name="Tesfaye S."/>
            <person name="Thomson T."/>
            <person name="Thoulutsang Y."/>
            <person name="Thoulutsang D."/>
            <person name="Topham K."/>
            <person name="Topping I."/>
            <person name="Tsamla T."/>
            <person name="Vassiliev H."/>
            <person name="Vo A."/>
            <person name="Wangchuk T."/>
            <person name="Wangdi T."/>
            <person name="Weiand M."/>
            <person name="Wilkinson J."/>
            <person name="Wilson A."/>
            <person name="Yadav S."/>
            <person name="Young G."/>
            <person name="Yu Q."/>
            <person name="Zembek L."/>
            <person name="Zhong D."/>
            <person name="Zimmer A."/>
            <person name="Zwirko Z."/>
            <person name="Jaffe D.B."/>
            <person name="Alvarez P."/>
            <person name="Brockman W."/>
            <person name="Butler J."/>
            <person name="Chin C."/>
            <person name="Gnerre S."/>
            <person name="Grabherr M."/>
            <person name="Kleber M."/>
            <person name="Mauceli E."/>
            <person name="MacCallum I."/>
        </authorList>
    </citation>
    <scope>NUCLEOTIDE SEQUENCE [LARGE SCALE GENOMIC DNA]</scope>
    <source>
        <strain evidence="3">Tucson 14030-0811.24</strain>
    </source>
</reference>
<dbReference type="EMBL" id="CH963925">
    <property type="protein sequence ID" value="EDW78344.2"/>
    <property type="molecule type" value="Genomic_DNA"/>
</dbReference>
<dbReference type="HOGENOM" id="CLU_113031_0_0_1"/>
<dbReference type="InParanoid" id="B4N1V5"/>
<protein>
    <submittedName>
        <fullName evidence="2">Uncharacterized protein</fullName>
    </submittedName>
</protein>
<name>B4N1V5_DROWI</name>